<evidence type="ECO:0000313" key="7">
    <source>
        <dbReference type="Proteomes" id="UP001165065"/>
    </source>
</evidence>
<reference evidence="7" key="1">
    <citation type="journal article" date="2023" name="Commun. Biol.">
        <title>Genome analysis of Parmales, the sister group of diatoms, reveals the evolutionary specialization of diatoms from phago-mixotrophs to photoautotrophs.</title>
        <authorList>
            <person name="Ban H."/>
            <person name="Sato S."/>
            <person name="Yoshikawa S."/>
            <person name="Yamada K."/>
            <person name="Nakamura Y."/>
            <person name="Ichinomiya M."/>
            <person name="Sato N."/>
            <person name="Blanc-Mathieu R."/>
            <person name="Endo H."/>
            <person name="Kuwata A."/>
            <person name="Ogata H."/>
        </authorList>
    </citation>
    <scope>NUCLEOTIDE SEQUENCE [LARGE SCALE GENOMIC DNA]</scope>
</reference>
<feature type="compositionally biased region" description="Polar residues" evidence="4">
    <location>
        <begin position="244"/>
        <end position="254"/>
    </location>
</feature>
<dbReference type="Pfam" id="PF00069">
    <property type="entry name" value="Pkinase"/>
    <property type="match status" value="2"/>
</dbReference>
<dbReference type="OrthoDB" id="40902at2759"/>
<keyword evidence="2 3" id="KW-0067">ATP-binding</keyword>
<dbReference type="EMBL" id="BRYA01000222">
    <property type="protein sequence ID" value="GMI44679.1"/>
    <property type="molecule type" value="Genomic_DNA"/>
</dbReference>
<dbReference type="GO" id="GO:0005524">
    <property type="term" value="F:ATP binding"/>
    <property type="evidence" value="ECO:0007669"/>
    <property type="project" value="UniProtKB-UniRule"/>
</dbReference>
<gene>
    <name evidence="6" type="ORF">TrCOL_g8219</name>
</gene>
<feature type="domain" description="Protein kinase" evidence="5">
    <location>
        <begin position="32"/>
        <end position="440"/>
    </location>
</feature>
<dbReference type="InterPro" id="IPR000719">
    <property type="entry name" value="Prot_kinase_dom"/>
</dbReference>
<evidence type="ECO:0000256" key="1">
    <source>
        <dbReference type="ARBA" id="ARBA00022741"/>
    </source>
</evidence>
<dbReference type="InterPro" id="IPR017441">
    <property type="entry name" value="Protein_kinase_ATP_BS"/>
</dbReference>
<feature type="non-terminal residue" evidence="6">
    <location>
        <position position="1"/>
    </location>
</feature>
<keyword evidence="7" id="KW-1185">Reference proteome</keyword>
<feature type="region of interest" description="Disordered" evidence="4">
    <location>
        <begin position="243"/>
        <end position="311"/>
    </location>
</feature>
<sequence length="517" mass="56220">MPKPLSLSSTLKPSKIVRVTSADATRNIVDEYDFGQIIGHGASSMVRVAQNKMTGQRVAVKCIMKHEVFRERRLLSELLLLRKLKHPNIVDLYDIFETDTEIFLVMQYCEGGELFDRVMTKSAYSERDASEIIFNLLQALEYLHSKGIIHRDIKPENILLLEKDDDISCKLSDFGLARILRVTGSGAGGIGTFSPATTTTFEAHYAQNLGNSNSNSNSSSFENLAASTLADAALEAQVAAGAHTTAQNPLTPTPTLYDKAPPAPADKSPNSSFHSSRPPLPPTAAELPSLPSRILGSTSSPASNTESPDQPIFASSPMFKSVLSESHSPSASPATGTGVLRTRLRSRAYTRVGSDYYTAPEVELGGGYGTPVDIWSLGVVLYILLCGFPPFEDGEYHDVEFPESHWSDISSAAKDFVRQLLLVDDKMRPTATEAMMHEWISGRQLSVSQTPLPVLQNEEFKKFNSKRRYSQIDSFGSFGGGSRSPMLVRFVGGGGGGGPNPLKHVAKRMNGLAMQSL</sequence>
<dbReference type="PROSITE" id="PS50011">
    <property type="entry name" value="PROTEIN_KINASE_DOM"/>
    <property type="match status" value="1"/>
</dbReference>
<dbReference type="SMART" id="SM00220">
    <property type="entry name" value="S_TKc"/>
    <property type="match status" value="1"/>
</dbReference>
<dbReference type="GO" id="GO:0004672">
    <property type="term" value="F:protein kinase activity"/>
    <property type="evidence" value="ECO:0007669"/>
    <property type="project" value="InterPro"/>
</dbReference>
<dbReference type="FunFam" id="3.30.200.20:FF:000042">
    <property type="entry name" value="Aurora kinase A"/>
    <property type="match status" value="1"/>
</dbReference>
<evidence type="ECO:0000313" key="6">
    <source>
        <dbReference type="EMBL" id="GMI44679.1"/>
    </source>
</evidence>
<organism evidence="6 7">
    <name type="scientific">Triparma columacea</name>
    <dbReference type="NCBI Taxonomy" id="722753"/>
    <lineage>
        <taxon>Eukaryota</taxon>
        <taxon>Sar</taxon>
        <taxon>Stramenopiles</taxon>
        <taxon>Ochrophyta</taxon>
        <taxon>Bolidophyceae</taxon>
        <taxon>Parmales</taxon>
        <taxon>Triparmaceae</taxon>
        <taxon>Triparma</taxon>
    </lineage>
</organism>
<dbReference type="Gene3D" id="1.10.510.10">
    <property type="entry name" value="Transferase(Phosphotransferase) domain 1"/>
    <property type="match status" value="2"/>
</dbReference>
<dbReference type="PANTHER" id="PTHR24347">
    <property type="entry name" value="SERINE/THREONINE-PROTEIN KINASE"/>
    <property type="match status" value="1"/>
</dbReference>
<evidence type="ECO:0000259" key="5">
    <source>
        <dbReference type="PROSITE" id="PS50011"/>
    </source>
</evidence>
<dbReference type="Proteomes" id="UP001165065">
    <property type="component" value="Unassembled WGS sequence"/>
</dbReference>
<name>A0A9W7LBN4_9STRA</name>
<accession>A0A9W7LBN4</accession>
<dbReference type="InterPro" id="IPR008271">
    <property type="entry name" value="Ser/Thr_kinase_AS"/>
</dbReference>
<dbReference type="InterPro" id="IPR011009">
    <property type="entry name" value="Kinase-like_dom_sf"/>
</dbReference>
<dbReference type="AlphaFoldDB" id="A0A9W7LBN4"/>
<dbReference type="PROSITE" id="PS00108">
    <property type="entry name" value="PROTEIN_KINASE_ST"/>
    <property type="match status" value="1"/>
</dbReference>
<dbReference type="PROSITE" id="PS00107">
    <property type="entry name" value="PROTEIN_KINASE_ATP"/>
    <property type="match status" value="1"/>
</dbReference>
<evidence type="ECO:0000256" key="3">
    <source>
        <dbReference type="PROSITE-ProRule" id="PRU10141"/>
    </source>
</evidence>
<feature type="compositionally biased region" description="Polar residues" evidence="4">
    <location>
        <begin position="295"/>
        <end position="308"/>
    </location>
</feature>
<evidence type="ECO:0000256" key="2">
    <source>
        <dbReference type="ARBA" id="ARBA00022840"/>
    </source>
</evidence>
<keyword evidence="1 3" id="KW-0547">Nucleotide-binding</keyword>
<dbReference type="SUPFAM" id="SSF56112">
    <property type="entry name" value="Protein kinase-like (PK-like)"/>
    <property type="match status" value="1"/>
</dbReference>
<evidence type="ECO:0000256" key="4">
    <source>
        <dbReference type="SAM" id="MobiDB-lite"/>
    </source>
</evidence>
<feature type="binding site" evidence="3">
    <location>
        <position position="65"/>
    </location>
    <ligand>
        <name>ATP</name>
        <dbReference type="ChEBI" id="CHEBI:30616"/>
    </ligand>
</feature>
<comment type="caution">
    <text evidence="6">The sequence shown here is derived from an EMBL/GenBank/DDBJ whole genome shotgun (WGS) entry which is preliminary data.</text>
</comment>
<protein>
    <recommendedName>
        <fullName evidence="5">Protein kinase domain-containing protein</fullName>
    </recommendedName>
</protein>
<proteinExistence type="predicted"/>